<evidence type="ECO:0000256" key="2">
    <source>
        <dbReference type="RuleBase" id="RU004328"/>
    </source>
</evidence>
<evidence type="ECO:0000313" key="4">
    <source>
        <dbReference type="EMBL" id="KAK9124082.1"/>
    </source>
</evidence>
<feature type="region of interest" description="Disordered" evidence="3">
    <location>
        <begin position="45"/>
        <end position="67"/>
    </location>
</feature>
<evidence type="ECO:0000256" key="1">
    <source>
        <dbReference type="ARBA" id="ARBA00007469"/>
    </source>
</evidence>
<comment type="caution">
    <text evidence="4">The sequence shown here is derived from an EMBL/GenBank/DDBJ whole genome shotgun (WGS) entry which is preliminary data.</text>
</comment>
<protein>
    <submittedName>
        <fullName evidence="4">Uncharacterized protein</fullName>
    </submittedName>
</protein>
<evidence type="ECO:0000256" key="3">
    <source>
        <dbReference type="SAM" id="MobiDB-lite"/>
    </source>
</evidence>
<reference evidence="4 5" key="1">
    <citation type="submission" date="2024-01" db="EMBL/GenBank/DDBJ databases">
        <title>Genome assemblies of Stephania.</title>
        <authorList>
            <person name="Yang L."/>
        </authorList>
    </citation>
    <scope>NUCLEOTIDE SEQUENCE [LARGE SCALE GENOMIC DNA]</scope>
    <source>
        <strain evidence="4">QJT</strain>
        <tissue evidence="4">Leaf</tissue>
    </source>
</reference>
<proteinExistence type="inferred from homology"/>
<dbReference type="InterPro" id="IPR036430">
    <property type="entry name" value="RNase_T2-like_sf"/>
</dbReference>
<dbReference type="Gene3D" id="3.90.730.10">
    <property type="entry name" value="Ribonuclease T2-like"/>
    <property type="match status" value="1"/>
</dbReference>
<dbReference type="Proteomes" id="UP001417504">
    <property type="component" value="Unassembled WGS sequence"/>
</dbReference>
<dbReference type="SUPFAM" id="SSF55895">
    <property type="entry name" value="Ribonuclease Rh-like"/>
    <property type="match status" value="1"/>
</dbReference>
<name>A0AAP0J0C9_9MAGN</name>
<sequence length="67" mass="7456">MVPLGEASFKWRGSTSLHFAFTKRGIESDGRLYSLESIKEAIKEGTGYTPGIDCNVDKSVERDEEES</sequence>
<accession>A0AAP0J0C9</accession>
<dbReference type="InterPro" id="IPR001568">
    <property type="entry name" value="RNase_T2-like"/>
</dbReference>
<dbReference type="EMBL" id="JBBNAE010000005">
    <property type="protein sequence ID" value="KAK9124082.1"/>
    <property type="molecule type" value="Genomic_DNA"/>
</dbReference>
<dbReference type="GO" id="GO:0033897">
    <property type="term" value="F:ribonuclease T2 activity"/>
    <property type="evidence" value="ECO:0007669"/>
    <property type="project" value="InterPro"/>
</dbReference>
<dbReference type="Pfam" id="PF00445">
    <property type="entry name" value="Ribonuclease_T2"/>
    <property type="match status" value="1"/>
</dbReference>
<comment type="similarity">
    <text evidence="1 2">Belongs to the RNase T2 family.</text>
</comment>
<evidence type="ECO:0000313" key="5">
    <source>
        <dbReference type="Proteomes" id="UP001417504"/>
    </source>
</evidence>
<dbReference type="AlphaFoldDB" id="A0AAP0J0C9"/>
<dbReference type="GO" id="GO:0003723">
    <property type="term" value="F:RNA binding"/>
    <property type="evidence" value="ECO:0007669"/>
    <property type="project" value="InterPro"/>
</dbReference>
<gene>
    <name evidence="4" type="ORF">Sjap_013684</name>
</gene>
<organism evidence="4 5">
    <name type="scientific">Stephania japonica</name>
    <dbReference type="NCBI Taxonomy" id="461633"/>
    <lineage>
        <taxon>Eukaryota</taxon>
        <taxon>Viridiplantae</taxon>
        <taxon>Streptophyta</taxon>
        <taxon>Embryophyta</taxon>
        <taxon>Tracheophyta</taxon>
        <taxon>Spermatophyta</taxon>
        <taxon>Magnoliopsida</taxon>
        <taxon>Ranunculales</taxon>
        <taxon>Menispermaceae</taxon>
        <taxon>Menispermoideae</taxon>
        <taxon>Cissampelideae</taxon>
        <taxon>Stephania</taxon>
    </lineage>
</organism>
<keyword evidence="5" id="KW-1185">Reference proteome</keyword>